<feature type="domain" description="Exonuclease" evidence="15">
    <location>
        <begin position="427"/>
        <end position="592"/>
    </location>
</feature>
<dbReference type="Pfam" id="PF01336">
    <property type="entry name" value="tRNA_anti-codon"/>
    <property type="match status" value="1"/>
</dbReference>
<dbReference type="Gene3D" id="1.10.150.700">
    <property type="entry name" value="PolC, middle finger domain"/>
    <property type="match status" value="2"/>
</dbReference>
<dbReference type="InterPro" id="IPR012340">
    <property type="entry name" value="NA-bd_OB-fold"/>
</dbReference>
<evidence type="ECO:0000256" key="9">
    <source>
        <dbReference type="ARBA" id="ARBA00022839"/>
    </source>
</evidence>
<keyword evidence="9 13" id="KW-0269">Exonuclease</keyword>
<dbReference type="InterPro" id="IPR003141">
    <property type="entry name" value="Pol/His_phosphatase_N"/>
</dbReference>
<evidence type="ECO:0000256" key="8">
    <source>
        <dbReference type="ARBA" id="ARBA00022801"/>
    </source>
</evidence>
<dbReference type="NCBIfam" id="NF001688">
    <property type="entry name" value="PRK00448.1"/>
    <property type="match status" value="1"/>
</dbReference>
<dbReference type="PANTHER" id="PTHR32294">
    <property type="entry name" value="DNA POLYMERASE III SUBUNIT ALPHA"/>
    <property type="match status" value="1"/>
</dbReference>
<evidence type="ECO:0000256" key="14">
    <source>
        <dbReference type="SAM" id="MobiDB-lite"/>
    </source>
</evidence>
<dbReference type="PANTHER" id="PTHR32294:SF5">
    <property type="entry name" value="DNA POLYMERASE III POLC-TYPE"/>
    <property type="match status" value="1"/>
</dbReference>
<evidence type="ECO:0000256" key="10">
    <source>
        <dbReference type="ARBA" id="ARBA00022932"/>
    </source>
</evidence>
<evidence type="ECO:0000256" key="1">
    <source>
        <dbReference type="ARBA" id="ARBA00003452"/>
    </source>
</evidence>
<dbReference type="GO" id="GO:0006261">
    <property type="term" value="P:DNA-templated DNA replication"/>
    <property type="evidence" value="ECO:0007669"/>
    <property type="project" value="UniProtKB-UniRule"/>
</dbReference>
<dbReference type="Pfam" id="PF14579">
    <property type="entry name" value="HHH_6"/>
    <property type="match status" value="1"/>
</dbReference>
<reference evidence="17 18" key="1">
    <citation type="submission" date="2013-11" db="EMBL/GenBank/DDBJ databases">
        <title>Complete genome sequence of Clostridum sp. M2/40.</title>
        <authorList>
            <person name="Wibberg D."/>
            <person name="Puehler A."/>
            <person name="Schlueter A."/>
        </authorList>
    </citation>
    <scope>NUCLEOTIDE SEQUENCE [LARGE SCALE GENOMIC DNA]</scope>
    <source>
        <strain evidence="18">M2/40</strain>
    </source>
</reference>
<dbReference type="KEGG" id="clt:CM240_1708"/>
<keyword evidence="10 13" id="KW-0239">DNA-directed DNA polymerase</keyword>
<dbReference type="InterPro" id="IPR029460">
    <property type="entry name" value="DNAPol_HHH"/>
</dbReference>
<gene>
    <name evidence="13 17" type="primary">polC</name>
    <name evidence="17" type="ORF">CM240_1708</name>
</gene>
<keyword evidence="8 13" id="KW-0378">Hydrolase</keyword>
<evidence type="ECO:0000256" key="7">
    <source>
        <dbReference type="ARBA" id="ARBA00022722"/>
    </source>
</evidence>
<dbReference type="Pfam" id="PF17657">
    <property type="entry name" value="DNA_pol3_finger"/>
    <property type="match status" value="1"/>
</dbReference>
<dbReference type="NCBIfam" id="TIGR01405">
    <property type="entry name" value="polC_Gram_pos"/>
    <property type="match status" value="1"/>
</dbReference>
<evidence type="ECO:0000256" key="3">
    <source>
        <dbReference type="ARBA" id="ARBA00022490"/>
    </source>
</evidence>
<dbReference type="STRING" id="1216932.CM240_1708"/>
<dbReference type="Pfam" id="PF00929">
    <property type="entry name" value="RNase_T"/>
    <property type="match status" value="1"/>
</dbReference>
<keyword evidence="5 13" id="KW-0548">Nucleotidyltransferase</keyword>
<sequence length="1441" mass="162456">MERLVEKVNLAIDEDKILKALNIKVSKFQFLKKSQRLRVLLKGKDDIDDTVVYAVKKIVIENIGIFDDCDVLYSKDLSNITLDQLTNNYWSDFIHLTLEKKKVLYRALSCCEKVVNDDDVKLIVDSKFIFQYLQDNRIDLFLKEKAKELFGVNTSFSFSFDEKAMEIYIKDREEESREIISKVIKSAGELKKENKSKENTQSKEKPSNPYMQKGRKSEPKDENTLYGKKIVVEEITKIADINMGSGYVTIKGDLFKIDVFETKAGRKIISLFVTDHTSSIIVKVFPKGDTADELLENIKKGMHLILRGEAAYDSFAREVTVSCRDINLSKKVERMDTSTEKRVELHLHSTMSAMDGMTPISKLVERAAKWGHKAIALTDHGVVQGFPEAMDAAKKNNIKVIYGVEGYVVNDGEPIVINPGNETIDSEFVVFDIETTGFSSINDKIIEIGAVKVKNGSIVDRFSHFVNPEVSIPAKIIELTGITDDMVRDADTIDVVLEKFREFTKGTILVAHNAPFDTSFIKKNYKDLGITFDNGIMDTIPLSKFLYPDLKRYKLNLICKHLGISLENHHRAVDDAEATAEILLHSFKVLKEDNIISLNDLNDKYISNTDVKKLPSHHIIIFATNQLGCKNLYKIISESNLKYFFRTPRMPKSVISSLREGLMIGSACEAGEVYKEIMLGRSDEEMEKIISFYDYLEIQPVGNNEFMIEKGIVKDADELREINKRIYNLGKKYNKPVVATGDVHFLDPEDSVFRKILMAGKGFSDAENQPPLYFKTTNEMLDEFSYLGRDEAYEVVIKNPNKIADIVEVIKPIPDETFPPKIDGAEEELREMTLNKVHSIYGDNLPDIVQKRLDKELNSIINNGYAVLYLIAQKLVAKSYSDGYLVGSRGSVGSSFVATMSGITEVNGLPPHYVCPECKYSHFFDDGSVASGADLPDKECPKCGAILNKDGHDIPFETFLGFEGDKEPDIDLNFSGDNQGDIHKYCEVLFGEGHTFKAGTIGTIADKTAYGFVKKYLDEKEIVVSSAEIERLSQGCTGVKRTTGQHPGGIMVVPADNEIYNFTPVQRPADDPTSDIVTTHFDYHSISGRLLKLDILGHDDPTVLRMLQDLTGVDPKSIPLGDPKVMSLFTSPEALGLTREELECEVGSYGLPEFGTKFVRQMLVDTQPHTFADIVRISGLSHGTDVWLNNAQYFIKEGYTTLKDCIATRDDIMVYLIYQGLPPKEAFNIMEKVRKGKGLSEENEALMREHNVPDWYIESCKRIKYMFPKGHAVAYCMMAVRIAYFKVYYPRAYYATYFTVRGDDFDGNLIIKGEMTIKAKIDEFNNSAELSVKDKGLLTTLEICYEMYKRGIKFLKVDIYKSDANKFIIEDDSIRMPISALNGVGENAAKSIFEAAKDGEFISKEDLRNRAKVSKTVIETLDEHGCLEGLPDTNQLSLFSL</sequence>
<dbReference type="Gene3D" id="3.20.20.140">
    <property type="entry name" value="Metal-dependent hydrolases"/>
    <property type="match status" value="2"/>
</dbReference>
<dbReference type="InterPro" id="IPR013520">
    <property type="entry name" value="Ribonucl_H"/>
</dbReference>
<dbReference type="InterPro" id="IPR004013">
    <property type="entry name" value="PHP_dom"/>
</dbReference>
<dbReference type="EMBL" id="HG917868">
    <property type="protein sequence ID" value="CDM68866.1"/>
    <property type="molecule type" value="Genomic_DNA"/>
</dbReference>
<dbReference type="InterPro" id="IPR004805">
    <property type="entry name" value="DnaE2/DnaE/PolC"/>
</dbReference>
<dbReference type="Gene3D" id="3.30.1900.20">
    <property type="match status" value="2"/>
</dbReference>
<dbReference type="SMART" id="SM00479">
    <property type="entry name" value="EXOIII"/>
    <property type="match status" value="1"/>
</dbReference>
<evidence type="ECO:0000256" key="4">
    <source>
        <dbReference type="ARBA" id="ARBA00022679"/>
    </source>
</evidence>
<dbReference type="SMART" id="SM00481">
    <property type="entry name" value="POLIIIAc"/>
    <property type="match status" value="1"/>
</dbReference>
<dbReference type="FunFam" id="3.30.420.10:FF:000045">
    <property type="entry name" value="3'-5' exonuclease DinG"/>
    <property type="match status" value="1"/>
</dbReference>
<feature type="compositionally biased region" description="Basic and acidic residues" evidence="14">
    <location>
        <begin position="191"/>
        <end position="206"/>
    </location>
</feature>
<dbReference type="Pfam" id="PF02811">
    <property type="entry name" value="PHP"/>
    <property type="match status" value="1"/>
</dbReference>
<dbReference type="HAMAP" id="MF_00356">
    <property type="entry name" value="DNApol_PolC"/>
    <property type="match status" value="1"/>
</dbReference>
<keyword evidence="7 13" id="KW-0540">Nuclease</keyword>
<dbReference type="GO" id="GO:0008408">
    <property type="term" value="F:3'-5' exonuclease activity"/>
    <property type="evidence" value="ECO:0007669"/>
    <property type="project" value="UniProtKB-UniRule"/>
</dbReference>
<feature type="domain" description="Polymerase/histidinol phosphatase N-terminal" evidence="16">
    <location>
        <begin position="343"/>
        <end position="410"/>
    </location>
</feature>
<comment type="function">
    <text evidence="1 13">Required for replicative DNA synthesis. This DNA polymerase also exhibits 3' to 5' exonuclease activity.</text>
</comment>
<dbReference type="GO" id="GO:0005737">
    <property type="term" value="C:cytoplasm"/>
    <property type="evidence" value="ECO:0007669"/>
    <property type="project" value="UniProtKB-SubCell"/>
</dbReference>
<dbReference type="OrthoDB" id="9804290at2"/>
<dbReference type="InterPro" id="IPR040982">
    <property type="entry name" value="DNA_pol3_finger"/>
</dbReference>
<dbReference type="Gene3D" id="3.30.420.10">
    <property type="entry name" value="Ribonuclease H-like superfamily/Ribonuclease H"/>
    <property type="match status" value="1"/>
</dbReference>
<dbReference type="CDD" id="cd06127">
    <property type="entry name" value="DEDDh"/>
    <property type="match status" value="1"/>
</dbReference>
<evidence type="ECO:0000256" key="5">
    <source>
        <dbReference type="ARBA" id="ARBA00022695"/>
    </source>
</evidence>
<evidence type="ECO:0000313" key="18">
    <source>
        <dbReference type="Proteomes" id="UP000019426"/>
    </source>
</evidence>
<comment type="catalytic activity">
    <reaction evidence="12 13">
        <text>DNA(n) + a 2'-deoxyribonucleoside 5'-triphosphate = DNA(n+1) + diphosphate</text>
        <dbReference type="Rhea" id="RHEA:22508"/>
        <dbReference type="Rhea" id="RHEA-COMP:17339"/>
        <dbReference type="Rhea" id="RHEA-COMP:17340"/>
        <dbReference type="ChEBI" id="CHEBI:33019"/>
        <dbReference type="ChEBI" id="CHEBI:61560"/>
        <dbReference type="ChEBI" id="CHEBI:173112"/>
        <dbReference type="EC" id="2.7.7.7"/>
    </reaction>
</comment>
<dbReference type="RefSeq" id="WP_044038326.1">
    <property type="nucleotide sequence ID" value="NZ_HG917868.1"/>
</dbReference>
<feature type="region of interest" description="Disordered" evidence="14">
    <location>
        <begin position="191"/>
        <end position="222"/>
    </location>
</feature>
<keyword evidence="3 13" id="KW-0963">Cytoplasm</keyword>
<dbReference type="CDD" id="cd07435">
    <property type="entry name" value="PHP_PolIIIA_POLC"/>
    <property type="match status" value="1"/>
</dbReference>
<dbReference type="Gene3D" id="2.40.50.140">
    <property type="entry name" value="Nucleic acid-binding proteins"/>
    <property type="match status" value="1"/>
</dbReference>
<dbReference type="InterPro" id="IPR024754">
    <property type="entry name" value="DNA_PolC-like_N_II"/>
</dbReference>
<protein>
    <recommendedName>
        <fullName evidence="13">DNA polymerase III PolC-type</fullName>
        <shortName evidence="13">PolIII</shortName>
        <ecNumber evidence="13">2.7.7.7</ecNumber>
    </recommendedName>
</protein>
<evidence type="ECO:0000256" key="11">
    <source>
        <dbReference type="ARBA" id="ARBA00025611"/>
    </source>
</evidence>
<dbReference type="Proteomes" id="UP000019426">
    <property type="component" value="Chromosome M2/40_rep1"/>
</dbReference>
<evidence type="ECO:0000256" key="2">
    <source>
        <dbReference type="ARBA" id="ARBA00004496"/>
    </source>
</evidence>
<dbReference type="eggNOG" id="COG2176">
    <property type="taxonomic scope" value="Bacteria"/>
</dbReference>
<dbReference type="Gene3D" id="1.10.150.870">
    <property type="match status" value="1"/>
</dbReference>
<organism evidence="17 18">
    <name type="scientific">Clostridium bornimense</name>
    <dbReference type="NCBI Taxonomy" id="1216932"/>
    <lineage>
        <taxon>Bacteria</taxon>
        <taxon>Bacillati</taxon>
        <taxon>Bacillota</taxon>
        <taxon>Clostridia</taxon>
        <taxon>Eubacteriales</taxon>
        <taxon>Clostridiaceae</taxon>
        <taxon>Clostridium</taxon>
    </lineage>
</organism>
<evidence type="ECO:0000256" key="12">
    <source>
        <dbReference type="ARBA" id="ARBA00049244"/>
    </source>
</evidence>
<dbReference type="InterPro" id="IPR011708">
    <property type="entry name" value="DNA_pol3_alpha_NTPase_dom"/>
</dbReference>
<dbReference type="GO" id="GO:0003887">
    <property type="term" value="F:DNA-directed DNA polymerase activity"/>
    <property type="evidence" value="ECO:0007669"/>
    <property type="project" value="UniProtKB-UniRule"/>
</dbReference>
<dbReference type="GO" id="GO:0003677">
    <property type="term" value="F:DNA binding"/>
    <property type="evidence" value="ECO:0007669"/>
    <property type="project" value="UniProtKB-UniRule"/>
</dbReference>
<dbReference type="HOGENOM" id="CLU_003297_2_0_9"/>
<dbReference type="InterPro" id="IPR044923">
    <property type="entry name" value="PolC_middle_finger_sf"/>
</dbReference>
<comment type="similarity">
    <text evidence="13">Belongs to the DNA polymerase type-C family. PolC subfamily.</text>
</comment>
<dbReference type="EC" id="2.7.7.7" evidence="13"/>
<keyword evidence="6 13" id="KW-0235">DNA replication</keyword>
<evidence type="ECO:0000259" key="15">
    <source>
        <dbReference type="SMART" id="SM00479"/>
    </source>
</evidence>
<accession>W6RVZ2</accession>
<dbReference type="Pfam" id="PF07733">
    <property type="entry name" value="DNA_pol3_alpha"/>
    <property type="match status" value="1"/>
</dbReference>
<evidence type="ECO:0000259" key="16">
    <source>
        <dbReference type="SMART" id="SM00481"/>
    </source>
</evidence>
<dbReference type="PATRIC" id="fig|1216932.3.peg.1702"/>
<dbReference type="Pfam" id="PF11490">
    <property type="entry name" value="DNA_pol3_a_NII"/>
    <property type="match status" value="1"/>
</dbReference>
<proteinExistence type="inferred from homology"/>
<comment type="function">
    <text evidence="11">DNA polymerase III is a complex, multichain enzyme responsible for most of the replicative synthesis in bacteria. This DNA polymerase also exhibits 3' to 5' exonuclease activity. The alpha chain is the DNA polymerase.</text>
</comment>
<dbReference type="InterPro" id="IPR036397">
    <property type="entry name" value="RNaseH_sf"/>
</dbReference>
<dbReference type="SUPFAM" id="SSF53098">
    <property type="entry name" value="Ribonuclease H-like"/>
    <property type="match status" value="1"/>
</dbReference>
<dbReference type="CDD" id="cd04484">
    <property type="entry name" value="polC_OBF"/>
    <property type="match status" value="1"/>
</dbReference>
<dbReference type="InterPro" id="IPR012337">
    <property type="entry name" value="RNaseH-like_sf"/>
</dbReference>
<comment type="subcellular location">
    <subcellularLocation>
        <location evidence="2 13">Cytoplasm</location>
    </subcellularLocation>
</comment>
<keyword evidence="4 13" id="KW-0808">Transferase</keyword>
<evidence type="ECO:0000256" key="6">
    <source>
        <dbReference type="ARBA" id="ARBA00022705"/>
    </source>
</evidence>
<evidence type="ECO:0000256" key="13">
    <source>
        <dbReference type="HAMAP-Rule" id="MF_00356"/>
    </source>
</evidence>
<evidence type="ECO:0000313" key="17">
    <source>
        <dbReference type="EMBL" id="CDM68866.1"/>
    </source>
</evidence>
<dbReference type="InterPro" id="IPR006054">
    <property type="entry name" value="DnaQ"/>
</dbReference>
<keyword evidence="18" id="KW-1185">Reference proteome</keyword>
<dbReference type="NCBIfam" id="TIGR00573">
    <property type="entry name" value="dnaq"/>
    <property type="match status" value="1"/>
</dbReference>
<name>W6RVZ2_9CLOT</name>
<dbReference type="InterPro" id="IPR004365">
    <property type="entry name" value="NA-bd_OB_tRNA"/>
</dbReference>
<dbReference type="InterPro" id="IPR006308">
    <property type="entry name" value="Pol_III_a_PolC-type_gram_pos"/>
</dbReference>